<dbReference type="EMBL" id="CZBU01000006">
    <property type="protein sequence ID" value="CUQ78974.1"/>
    <property type="molecule type" value="Genomic_DNA"/>
</dbReference>
<feature type="transmembrane region" description="Helical" evidence="1">
    <location>
        <begin position="335"/>
        <end position="359"/>
    </location>
</feature>
<reference evidence="3 4" key="1">
    <citation type="submission" date="2015-09" db="EMBL/GenBank/DDBJ databases">
        <authorList>
            <consortium name="Pathogen Informatics"/>
        </authorList>
    </citation>
    <scope>NUCLEOTIDE SEQUENCE [LARGE SCALE GENOMIC DNA]</scope>
    <source>
        <strain evidence="3 4">2789STDY5834875</strain>
    </source>
</reference>
<dbReference type="InterPro" id="IPR027783">
    <property type="entry name" value="Bacterial_PH-related"/>
</dbReference>
<evidence type="ECO:0000313" key="3">
    <source>
        <dbReference type="EMBL" id="CUQ78974.1"/>
    </source>
</evidence>
<dbReference type="Pfam" id="PF10882">
    <property type="entry name" value="bPH_5"/>
    <property type="match status" value="1"/>
</dbReference>
<dbReference type="AlphaFoldDB" id="A0A174YV06"/>
<feature type="transmembrane region" description="Helical" evidence="1">
    <location>
        <begin position="63"/>
        <end position="81"/>
    </location>
</feature>
<dbReference type="RefSeq" id="WP_055216357.1">
    <property type="nucleotide sequence ID" value="NZ_CZBU01000006.1"/>
</dbReference>
<protein>
    <submittedName>
        <fullName evidence="3">Predicted membrane protein</fullName>
    </submittedName>
</protein>
<proteinExistence type="predicted"/>
<feature type="transmembrane region" description="Helical" evidence="1">
    <location>
        <begin position="149"/>
        <end position="166"/>
    </location>
</feature>
<organism evidence="3 4">
    <name type="scientific">Lachnospira eligens</name>
    <dbReference type="NCBI Taxonomy" id="39485"/>
    <lineage>
        <taxon>Bacteria</taxon>
        <taxon>Bacillati</taxon>
        <taxon>Bacillota</taxon>
        <taxon>Clostridia</taxon>
        <taxon>Lachnospirales</taxon>
        <taxon>Lachnospiraceae</taxon>
        <taxon>Lachnospira</taxon>
    </lineage>
</organism>
<feature type="domain" description="Bacterial Pleckstrin homology" evidence="2">
    <location>
        <begin position="366"/>
        <end position="457"/>
    </location>
</feature>
<feature type="transmembrane region" description="Helical" evidence="1">
    <location>
        <begin position="256"/>
        <end position="277"/>
    </location>
</feature>
<dbReference type="Proteomes" id="UP000095621">
    <property type="component" value="Unassembled WGS sequence"/>
</dbReference>
<keyword evidence="1" id="KW-1133">Transmembrane helix</keyword>
<evidence type="ECO:0000259" key="2">
    <source>
        <dbReference type="Pfam" id="PF10882"/>
    </source>
</evidence>
<keyword evidence="1" id="KW-0812">Transmembrane</keyword>
<dbReference type="OrthoDB" id="157646at2"/>
<evidence type="ECO:0000313" key="4">
    <source>
        <dbReference type="Proteomes" id="UP000095621"/>
    </source>
</evidence>
<keyword evidence="1" id="KW-0472">Membrane</keyword>
<evidence type="ECO:0000256" key="1">
    <source>
        <dbReference type="SAM" id="Phobius"/>
    </source>
</evidence>
<feature type="transmembrane region" description="Helical" evidence="1">
    <location>
        <begin position="6"/>
        <end position="24"/>
    </location>
</feature>
<feature type="transmembrane region" description="Helical" evidence="1">
    <location>
        <begin position="87"/>
        <end position="106"/>
    </location>
</feature>
<gene>
    <name evidence="3" type="ORF">ERS852490_02627</name>
</gene>
<accession>A0A174YV06</accession>
<sequence>MKIAMFMLFFVCNMFTVLIMRFAYESNYRYNNGMLIGVHIPGDHVNDDDVTRLMTRFKKSMKYFQNINAVLSIAICFLNFVNIIIFVIMYTIWILVFVFGIMYIQLSAHRKMYLLKIQNGWFVESQKQKVFIDTRACANADATPVSFRYHIIIIAAELLALIPFYSWTDRAYFSMIIVFAICTVIVSLFGFVFHIYMNRRQNQAYSLNSDINNIVNLTMKKYIASAMLVMSLLNFVAWITFVLMCIIQDTVGDLSFWMYIILQLLSGCTLTVILILARNRKNEMLKADTQPVFVDDDDYWKTGFYYNPNDPHLFVPDRLCSTNYSLNYARTGAKIFTGSITAVTLGLLIWTTIVLIPYIHVTIDIRTTESTVNVSSCGYTSRINIDDITEITLMDSLPDDHFFKYNGGATESYLVGKFKGNTYGKCSLYIFKDVSPVLMIKTADQTVFLNSKKNGEIVNLYNTIKDK</sequence>
<feature type="transmembrane region" description="Helical" evidence="1">
    <location>
        <begin position="172"/>
        <end position="196"/>
    </location>
</feature>
<name>A0A174YV06_9FIRM</name>
<feature type="transmembrane region" description="Helical" evidence="1">
    <location>
        <begin position="222"/>
        <end position="244"/>
    </location>
</feature>